<reference evidence="1" key="1">
    <citation type="journal article" date="2020" name="Nature">
        <title>Giant virus diversity and host interactions through global metagenomics.</title>
        <authorList>
            <person name="Schulz F."/>
            <person name="Roux S."/>
            <person name="Paez-Espino D."/>
            <person name="Jungbluth S."/>
            <person name="Walsh D.A."/>
            <person name="Denef V.J."/>
            <person name="McMahon K.D."/>
            <person name="Konstantinidis K.T."/>
            <person name="Eloe-Fadrosh E.A."/>
            <person name="Kyrpides N.C."/>
            <person name="Woyke T."/>
        </authorList>
    </citation>
    <scope>NUCLEOTIDE SEQUENCE</scope>
    <source>
        <strain evidence="1">GVMAG-M-3300023174-46</strain>
    </source>
</reference>
<proteinExistence type="predicted"/>
<dbReference type="EMBL" id="MN739654">
    <property type="protein sequence ID" value="QHT18294.1"/>
    <property type="molecule type" value="Genomic_DNA"/>
</dbReference>
<organism evidence="1">
    <name type="scientific">viral metagenome</name>
    <dbReference type="NCBI Taxonomy" id="1070528"/>
    <lineage>
        <taxon>unclassified sequences</taxon>
        <taxon>metagenomes</taxon>
        <taxon>organismal metagenomes</taxon>
    </lineage>
</organism>
<accession>A0A6C0DPN5</accession>
<protein>
    <submittedName>
        <fullName evidence="1">Uncharacterized protein</fullName>
    </submittedName>
</protein>
<evidence type="ECO:0000313" key="1">
    <source>
        <dbReference type="EMBL" id="QHT18294.1"/>
    </source>
</evidence>
<sequence length="119" mass="14120">MENSSCQKCKDILECFSKYHRSILETSSLQTQNPVRVTELESILREKAKSIRYYIDSGNHSFIQDAEFKTFLECLGDPKEWEPHCRTCAEYWTSLMFENAFLAYDPEHIKRIYNSQHLQ</sequence>
<dbReference type="AlphaFoldDB" id="A0A6C0DPN5"/>
<name>A0A6C0DPN5_9ZZZZ</name>